<evidence type="ECO:0000313" key="1">
    <source>
        <dbReference type="EMBL" id="KRT54363.1"/>
    </source>
</evidence>
<evidence type="ECO:0000313" key="4">
    <source>
        <dbReference type="Proteomes" id="UP000051634"/>
    </source>
</evidence>
<dbReference type="EMBL" id="LDXT01000092">
    <property type="protein sequence ID" value="KRT54363.1"/>
    <property type="molecule type" value="Genomic_DNA"/>
</dbReference>
<comment type="caution">
    <text evidence="1">The sequence shown here is derived from an EMBL/GenBank/DDBJ whole genome shotgun (WGS) entry which is preliminary data.</text>
</comment>
<dbReference type="AlphaFoldDB" id="A0A0T5YUQ5"/>
<keyword evidence="4" id="KW-1185">Reference proteome</keyword>
<organism evidence="1 4">
    <name type="scientific">endosymbiont of Ridgeia piscesae</name>
    <dbReference type="NCBI Taxonomy" id="54398"/>
    <lineage>
        <taxon>Bacteria</taxon>
        <taxon>Pseudomonadati</taxon>
        <taxon>Pseudomonadota</taxon>
        <taxon>Gammaproteobacteria</taxon>
        <taxon>sulfur-oxidizing symbionts</taxon>
    </lineage>
</organism>
<evidence type="ECO:0000313" key="3">
    <source>
        <dbReference type="Proteomes" id="UP000051276"/>
    </source>
</evidence>
<dbReference type="RefSeq" id="WP_057956859.1">
    <property type="nucleotide sequence ID" value="NZ_KQ556965.1"/>
</dbReference>
<dbReference type="STRING" id="54398.Ga0074115_104124"/>
<gene>
    <name evidence="1" type="ORF">Ga0074115_104124</name>
    <name evidence="2" type="ORF">Ga0076813_10332</name>
</gene>
<dbReference type="OrthoDB" id="7063654at2"/>
<dbReference type="EMBL" id="LMXI01000661">
    <property type="protein sequence ID" value="KRT56830.1"/>
    <property type="molecule type" value="Genomic_DNA"/>
</dbReference>
<dbReference type="Proteomes" id="UP000051276">
    <property type="component" value="Unassembled WGS sequence"/>
</dbReference>
<name>A0A0T5YUQ5_9GAMM</name>
<evidence type="ECO:0008006" key="5">
    <source>
        <dbReference type="Google" id="ProtNLM"/>
    </source>
</evidence>
<evidence type="ECO:0000313" key="2">
    <source>
        <dbReference type="EMBL" id="KRT56830.1"/>
    </source>
</evidence>
<reference evidence="3 4" key="1">
    <citation type="submission" date="2015-11" db="EMBL/GenBank/DDBJ databases">
        <title>The genome of Candidatus Endoriftia persephone in Ridgeia piscesae and population structure of the North Eastern Pacific vestimentiferan symbionts.</title>
        <authorList>
            <person name="Perez M."/>
            <person name="Juniper K.S."/>
        </authorList>
    </citation>
    <scope>NUCLEOTIDE SEQUENCE [LARGE SCALE GENOMIC DNA]</scope>
    <source>
        <strain evidence="2">Ind10</strain>
        <strain evidence="1">Ind11</strain>
    </source>
</reference>
<dbReference type="Proteomes" id="UP000051634">
    <property type="component" value="Unassembled WGS sequence"/>
</dbReference>
<accession>A0A0T5YUQ5</accession>
<protein>
    <recommendedName>
        <fullName evidence="5">Transcriptional regulator</fullName>
    </recommendedName>
</protein>
<proteinExistence type="predicted"/>
<sequence length="110" mass="12114">MLIEGPLKIGVLDQPEMPGRELHIDFTPEFIALDAQAQGQQFQDYLKSLHEGIAKLAEDDPNRAGMLIVQQISEQLFPHLASGDLELNETIVVEMGRDASSASLMNLLSL</sequence>